<dbReference type="Proteomes" id="UP000569951">
    <property type="component" value="Unassembled WGS sequence"/>
</dbReference>
<evidence type="ECO:0000313" key="3">
    <source>
        <dbReference type="Proteomes" id="UP000569951"/>
    </source>
</evidence>
<proteinExistence type="predicted"/>
<reference evidence="2 3" key="1">
    <citation type="submission" date="2020-08" db="EMBL/GenBank/DDBJ databases">
        <title>Genomic Encyclopedia of Type Strains, Phase IV (KMG-IV): sequencing the most valuable type-strain genomes for metagenomic binning, comparative biology and taxonomic classification.</title>
        <authorList>
            <person name="Goeker M."/>
        </authorList>
    </citation>
    <scope>NUCLEOTIDE SEQUENCE [LARGE SCALE GENOMIC DNA]</scope>
    <source>
        <strain evidence="2 3">DSM 21458</strain>
    </source>
</reference>
<dbReference type="AlphaFoldDB" id="A0A841HXA7"/>
<evidence type="ECO:0000259" key="1">
    <source>
        <dbReference type="Pfam" id="PF06445"/>
    </source>
</evidence>
<feature type="domain" description="GyrI-like small molecule binding" evidence="1">
    <location>
        <begin position="19"/>
        <end position="195"/>
    </location>
</feature>
<dbReference type="EMBL" id="JACHHG010000003">
    <property type="protein sequence ID" value="MBB6097483.1"/>
    <property type="molecule type" value="Genomic_DNA"/>
</dbReference>
<keyword evidence="3" id="KW-1185">Reference proteome</keyword>
<sequence length="204" mass="23335">MTIPMLYRTQDLRRVVTPEPALVEVPPMNALAVEGTGAPDLTRGHWHEAVQALYAVAYALRSALKREGLEEKVGPLEGLWSHDPVLEPERVRWTALIVQPEAVTDERLQACLSELRRKKGARLPALDRVRLLRLEEGLCVQALHLGPFSTEAQTLERMYALMKQQGLEWHGDGHHEIYLSDLRRVPPERRRTVLRQPVRAVRER</sequence>
<dbReference type="RefSeq" id="WP_183984977.1">
    <property type="nucleotide sequence ID" value="NZ_JACHHG010000003.1"/>
</dbReference>
<accession>A0A841HXA7</accession>
<dbReference type="Gene3D" id="3.20.80.10">
    <property type="entry name" value="Regulatory factor, effector binding domain"/>
    <property type="match status" value="1"/>
</dbReference>
<gene>
    <name evidence="2" type="ORF">HNR42_000900</name>
</gene>
<dbReference type="SUPFAM" id="SSF55136">
    <property type="entry name" value="Probable bacterial effector-binding domain"/>
    <property type="match status" value="1"/>
</dbReference>
<dbReference type="InterPro" id="IPR011256">
    <property type="entry name" value="Reg_factor_effector_dom_sf"/>
</dbReference>
<evidence type="ECO:0000313" key="2">
    <source>
        <dbReference type="EMBL" id="MBB6097483.1"/>
    </source>
</evidence>
<name>A0A841HXA7_9DEIO</name>
<protein>
    <recommendedName>
        <fullName evidence="1">GyrI-like small molecule binding domain-containing protein</fullName>
    </recommendedName>
</protein>
<comment type="caution">
    <text evidence="2">The sequence shown here is derived from an EMBL/GenBank/DDBJ whole genome shotgun (WGS) entry which is preliminary data.</text>
</comment>
<organism evidence="2 3">
    <name type="scientific">Deinobacterium chartae</name>
    <dbReference type="NCBI Taxonomy" id="521158"/>
    <lineage>
        <taxon>Bacteria</taxon>
        <taxon>Thermotogati</taxon>
        <taxon>Deinococcota</taxon>
        <taxon>Deinococci</taxon>
        <taxon>Deinococcales</taxon>
        <taxon>Deinococcaceae</taxon>
        <taxon>Deinobacterium</taxon>
    </lineage>
</organism>
<dbReference type="Pfam" id="PF06445">
    <property type="entry name" value="GyrI-like"/>
    <property type="match status" value="1"/>
</dbReference>
<dbReference type="InterPro" id="IPR029442">
    <property type="entry name" value="GyrI-like"/>
</dbReference>